<evidence type="ECO:0008006" key="4">
    <source>
        <dbReference type="Google" id="ProtNLM"/>
    </source>
</evidence>
<evidence type="ECO:0000256" key="1">
    <source>
        <dbReference type="SAM" id="SignalP"/>
    </source>
</evidence>
<feature type="chain" id="PRO_5046276018" description="DUF11 domain-containing protein" evidence="1">
    <location>
        <begin position="26"/>
        <end position="305"/>
    </location>
</feature>
<keyword evidence="1" id="KW-0732">Signal</keyword>
<sequence>MTPGRWTAGMAVIAAALSLAAPSRAATPAGTRIVNTAQLIVAGDAPRAIDSNTVSVAVDALVDVALAADAASVAVTGAATLPVAFTVTNSGNAPAPYDLTATVDLGASVTAIVPDVDGNGRYDPAIDQGEATVTLAGGASARVFVLIAGAANGATVAATATAHAGSGAAGTLLPAGGPAGTDAVVGTNGARASATSRLTADTAAARLDKAQSVVAPDGSARAMVGSIVTYTLVARFARACPAVEVSDVVPEGTRFVAGSMTLDDRPLSDGADGDVAQLDGSTVRVALGDMPAGTTRTIRFKAIIL</sequence>
<gene>
    <name evidence="2" type="ORF">KZ820_09800</name>
</gene>
<evidence type="ECO:0000313" key="3">
    <source>
        <dbReference type="Proteomes" id="UP000759103"/>
    </source>
</evidence>
<name>A0ABS7BN62_9SPHN</name>
<reference evidence="2 3" key="1">
    <citation type="submission" date="2021-07" db="EMBL/GenBank/DDBJ databases">
        <title>Sphingomonas sp.</title>
        <authorList>
            <person name="Feng G."/>
            <person name="Li J."/>
            <person name="Pan M."/>
        </authorList>
    </citation>
    <scope>NUCLEOTIDE SEQUENCE [LARGE SCALE GENOMIC DNA]</scope>
    <source>
        <strain evidence="2 3">RRHST34</strain>
    </source>
</reference>
<dbReference type="EMBL" id="JAHXZN010000002">
    <property type="protein sequence ID" value="MBW6531026.1"/>
    <property type="molecule type" value="Genomic_DNA"/>
</dbReference>
<organism evidence="2 3">
    <name type="scientific">Sphingomonas citri</name>
    <dbReference type="NCBI Taxonomy" id="2862499"/>
    <lineage>
        <taxon>Bacteria</taxon>
        <taxon>Pseudomonadati</taxon>
        <taxon>Pseudomonadota</taxon>
        <taxon>Alphaproteobacteria</taxon>
        <taxon>Sphingomonadales</taxon>
        <taxon>Sphingomonadaceae</taxon>
        <taxon>Sphingomonas</taxon>
    </lineage>
</organism>
<dbReference type="Proteomes" id="UP000759103">
    <property type="component" value="Unassembled WGS sequence"/>
</dbReference>
<proteinExistence type="predicted"/>
<protein>
    <recommendedName>
        <fullName evidence="4">DUF11 domain-containing protein</fullName>
    </recommendedName>
</protein>
<accession>A0ABS7BN62</accession>
<evidence type="ECO:0000313" key="2">
    <source>
        <dbReference type="EMBL" id="MBW6531026.1"/>
    </source>
</evidence>
<dbReference type="InterPro" id="IPR047589">
    <property type="entry name" value="DUF11_rpt"/>
</dbReference>
<keyword evidence="3" id="KW-1185">Reference proteome</keyword>
<feature type="signal peptide" evidence="1">
    <location>
        <begin position="1"/>
        <end position="25"/>
    </location>
</feature>
<comment type="caution">
    <text evidence="2">The sequence shown here is derived from an EMBL/GenBank/DDBJ whole genome shotgun (WGS) entry which is preliminary data.</text>
</comment>
<dbReference type="NCBIfam" id="TIGR01451">
    <property type="entry name" value="B_ant_repeat"/>
    <property type="match status" value="1"/>
</dbReference>